<protein>
    <submittedName>
        <fullName evidence="1">Uncharacterized protein</fullName>
    </submittedName>
</protein>
<reference evidence="1 2" key="2">
    <citation type="journal article" date="2022" name="Mol. Ecol. Resour.">
        <title>The genomes of chicory, endive, great burdock and yacon provide insights into Asteraceae paleo-polyploidization history and plant inulin production.</title>
        <authorList>
            <person name="Fan W."/>
            <person name="Wang S."/>
            <person name="Wang H."/>
            <person name="Wang A."/>
            <person name="Jiang F."/>
            <person name="Liu H."/>
            <person name="Zhao H."/>
            <person name="Xu D."/>
            <person name="Zhang Y."/>
        </authorList>
    </citation>
    <scope>NUCLEOTIDE SEQUENCE [LARGE SCALE GENOMIC DNA]</scope>
    <source>
        <strain evidence="2">cv. Yunnan</strain>
        <tissue evidence="1">Leaves</tissue>
    </source>
</reference>
<dbReference type="EMBL" id="CM042019">
    <property type="protein sequence ID" value="KAI3825957.1"/>
    <property type="molecule type" value="Genomic_DNA"/>
</dbReference>
<gene>
    <name evidence="1" type="ORF">L1987_07730</name>
</gene>
<sequence length="67" mass="7710">MKSHSILICSLQEIDESMEDVGAMFHILFPDHDEDKSTETQEDESDPELAELFKDINEEANIPNKFI</sequence>
<name>A0ACB9K136_9ASTR</name>
<dbReference type="Proteomes" id="UP001056120">
    <property type="component" value="Linkage Group LG02"/>
</dbReference>
<organism evidence="1 2">
    <name type="scientific">Smallanthus sonchifolius</name>
    <dbReference type="NCBI Taxonomy" id="185202"/>
    <lineage>
        <taxon>Eukaryota</taxon>
        <taxon>Viridiplantae</taxon>
        <taxon>Streptophyta</taxon>
        <taxon>Embryophyta</taxon>
        <taxon>Tracheophyta</taxon>
        <taxon>Spermatophyta</taxon>
        <taxon>Magnoliopsida</taxon>
        <taxon>eudicotyledons</taxon>
        <taxon>Gunneridae</taxon>
        <taxon>Pentapetalae</taxon>
        <taxon>asterids</taxon>
        <taxon>campanulids</taxon>
        <taxon>Asterales</taxon>
        <taxon>Asteraceae</taxon>
        <taxon>Asteroideae</taxon>
        <taxon>Heliantheae alliance</taxon>
        <taxon>Millerieae</taxon>
        <taxon>Smallanthus</taxon>
    </lineage>
</organism>
<evidence type="ECO:0000313" key="2">
    <source>
        <dbReference type="Proteomes" id="UP001056120"/>
    </source>
</evidence>
<accession>A0ACB9K136</accession>
<evidence type="ECO:0000313" key="1">
    <source>
        <dbReference type="EMBL" id="KAI3825957.1"/>
    </source>
</evidence>
<comment type="caution">
    <text evidence="1">The sequence shown here is derived from an EMBL/GenBank/DDBJ whole genome shotgun (WGS) entry which is preliminary data.</text>
</comment>
<proteinExistence type="predicted"/>
<keyword evidence="2" id="KW-1185">Reference proteome</keyword>
<reference evidence="2" key="1">
    <citation type="journal article" date="2022" name="Mol. Ecol. Resour.">
        <title>The genomes of chicory, endive, great burdock and yacon provide insights into Asteraceae palaeo-polyploidization history and plant inulin production.</title>
        <authorList>
            <person name="Fan W."/>
            <person name="Wang S."/>
            <person name="Wang H."/>
            <person name="Wang A."/>
            <person name="Jiang F."/>
            <person name="Liu H."/>
            <person name="Zhao H."/>
            <person name="Xu D."/>
            <person name="Zhang Y."/>
        </authorList>
    </citation>
    <scope>NUCLEOTIDE SEQUENCE [LARGE SCALE GENOMIC DNA]</scope>
    <source>
        <strain evidence="2">cv. Yunnan</strain>
    </source>
</reference>